<comment type="caution">
    <text evidence="1">The sequence shown here is derived from an EMBL/GenBank/DDBJ whole genome shotgun (WGS) entry which is preliminary data.</text>
</comment>
<evidence type="ECO:0000313" key="2">
    <source>
        <dbReference type="Proteomes" id="UP000230553"/>
    </source>
</evidence>
<dbReference type="Proteomes" id="UP000230553">
    <property type="component" value="Unassembled WGS sequence"/>
</dbReference>
<dbReference type="AlphaFoldDB" id="A0A2M7TGB5"/>
<proteinExistence type="predicted"/>
<gene>
    <name evidence="1" type="ORF">COY31_01335</name>
</gene>
<protein>
    <submittedName>
        <fullName evidence="1">Uncharacterized protein</fullName>
    </submittedName>
</protein>
<evidence type="ECO:0000313" key="1">
    <source>
        <dbReference type="EMBL" id="PIZ44973.1"/>
    </source>
</evidence>
<sequence>MGGGRIFARLLRAVVAVGWEAFPPFGIKPNIKAKQFSNPFKRKRVARQIQKIERKLFCFARRVSAGGNAERNHSSIFRSKKVRTSFSNCDGQNFGGVKEHLIPVRIWVPRQLKALAGGEHLVGVRISAARQKY</sequence>
<reference evidence="2" key="1">
    <citation type="submission" date="2017-09" db="EMBL/GenBank/DDBJ databases">
        <title>Depth-based differentiation of microbial function through sediment-hosted aquifers and enrichment of novel symbionts in the deep terrestrial subsurface.</title>
        <authorList>
            <person name="Probst A.J."/>
            <person name="Ladd B."/>
            <person name="Jarett J.K."/>
            <person name="Geller-Mcgrath D.E."/>
            <person name="Sieber C.M.K."/>
            <person name="Emerson J.B."/>
            <person name="Anantharaman K."/>
            <person name="Thomas B.C."/>
            <person name="Malmstrom R."/>
            <person name="Stieglmeier M."/>
            <person name="Klingl A."/>
            <person name="Woyke T."/>
            <person name="Ryan C.M."/>
            <person name="Banfield J.F."/>
        </authorList>
    </citation>
    <scope>NUCLEOTIDE SEQUENCE [LARGE SCALE GENOMIC DNA]</scope>
</reference>
<accession>A0A2M7TGB5</accession>
<organism evidence="1 2">
    <name type="scientific">Candidatus Wolfebacteria bacterium CG_4_10_14_0_2_um_filter_39_18</name>
    <dbReference type="NCBI Taxonomy" id="1975061"/>
    <lineage>
        <taxon>Bacteria</taxon>
        <taxon>Candidatus Wolfeibacteriota</taxon>
    </lineage>
</organism>
<dbReference type="EMBL" id="PFNM01000027">
    <property type="protein sequence ID" value="PIZ44973.1"/>
    <property type="molecule type" value="Genomic_DNA"/>
</dbReference>
<name>A0A2M7TGB5_9BACT</name>